<evidence type="ECO:0008006" key="3">
    <source>
        <dbReference type="Google" id="ProtNLM"/>
    </source>
</evidence>
<dbReference type="KEGG" id="oai:OLEAN_C30250"/>
<keyword evidence="2" id="KW-1185">Reference proteome</keyword>
<sequence length="192" mass="22714">MGFDSIFDKGNDWHTNACLNFQSDMSHGYVYGYKKSADILVKKVKKTASEQDYLVYPIIFLYRHHIELLLKNVIQLGIQFYEETNDVPQHHRIKDLWNSVKGYHRKFTKSKNSKEIQFIDKIMDELCEIDADSMNFRYSKNREGIAPNQELLNINLEVFSDVICRISDELETFEFSIRAELELKWDRLQTSS</sequence>
<dbReference type="STRING" id="698738.OLEAN_C30250"/>
<proteinExistence type="predicted"/>
<gene>
    <name evidence="1" type="ORF">OLEAN_C30250</name>
</gene>
<accession>R4YPV4</accession>
<name>R4YPV4_OLEAN</name>
<dbReference type="Proteomes" id="UP000032749">
    <property type="component" value="Chromosome"/>
</dbReference>
<organism evidence="1 2">
    <name type="scientific">Oleispira antarctica RB-8</name>
    <dbReference type="NCBI Taxonomy" id="698738"/>
    <lineage>
        <taxon>Bacteria</taxon>
        <taxon>Pseudomonadati</taxon>
        <taxon>Pseudomonadota</taxon>
        <taxon>Gammaproteobacteria</taxon>
        <taxon>Oceanospirillales</taxon>
        <taxon>Oceanospirillaceae</taxon>
        <taxon>Oleispira</taxon>
    </lineage>
</organism>
<evidence type="ECO:0000313" key="2">
    <source>
        <dbReference type="Proteomes" id="UP000032749"/>
    </source>
</evidence>
<dbReference type="AlphaFoldDB" id="R4YPV4"/>
<evidence type="ECO:0000313" key="1">
    <source>
        <dbReference type="EMBL" id="CCK77201.1"/>
    </source>
</evidence>
<dbReference type="HOGENOM" id="CLU_110247_0_0_6"/>
<reference evidence="1 2" key="1">
    <citation type="journal article" date="2013" name="Nat. Commun.">
        <title>Genome sequence and functional genomic analysis of the oil-degrading bacterium Oleispira antarctica.</title>
        <authorList>
            <person name="Kube M."/>
            <person name="Chernikova T.N."/>
            <person name="Al-Ramahi Y."/>
            <person name="Beloqui A."/>
            <person name="Lopez-Cortez N."/>
            <person name="Guazzaroni M.E."/>
            <person name="Heipieper H.J."/>
            <person name="Klages S."/>
            <person name="Kotsyurbenko O.R."/>
            <person name="Langer I."/>
            <person name="Nechitaylo T.Y."/>
            <person name="Lunsdorf H."/>
            <person name="Fernandez M."/>
            <person name="Juarez S."/>
            <person name="Ciordia S."/>
            <person name="Singer A."/>
            <person name="Kagan O."/>
            <person name="Egorova O."/>
            <person name="Petit P.A."/>
            <person name="Stogios P."/>
            <person name="Kim Y."/>
            <person name="Tchigvintsev A."/>
            <person name="Flick R."/>
            <person name="Denaro R."/>
            <person name="Genovese M."/>
            <person name="Albar J.P."/>
            <person name="Reva O.N."/>
            <person name="Martinez-Gomariz M."/>
            <person name="Tran H."/>
            <person name="Ferrer M."/>
            <person name="Savchenko A."/>
            <person name="Yakunin A.F."/>
            <person name="Yakimov M.M."/>
            <person name="Golyshina O.V."/>
            <person name="Reinhardt R."/>
            <person name="Golyshin P.N."/>
        </authorList>
    </citation>
    <scope>NUCLEOTIDE SEQUENCE [LARGE SCALE GENOMIC DNA]</scope>
</reference>
<dbReference type="EMBL" id="FO203512">
    <property type="protein sequence ID" value="CCK77201.1"/>
    <property type="molecule type" value="Genomic_DNA"/>
</dbReference>
<dbReference type="OrthoDB" id="9181631at2"/>
<protein>
    <recommendedName>
        <fullName evidence="3">HEPN domain-containing protein</fullName>
    </recommendedName>
</protein>